<dbReference type="SUPFAM" id="SSF141868">
    <property type="entry name" value="EAL domain-like"/>
    <property type="match status" value="1"/>
</dbReference>
<dbReference type="CDD" id="cd01948">
    <property type="entry name" value="EAL"/>
    <property type="match status" value="1"/>
</dbReference>
<protein>
    <recommendedName>
        <fullName evidence="1">EAL domain-containing protein</fullName>
    </recommendedName>
</protein>
<dbReference type="PROSITE" id="PS50883">
    <property type="entry name" value="EAL"/>
    <property type="match status" value="1"/>
</dbReference>
<dbReference type="EMBL" id="BANC01000041">
    <property type="protein sequence ID" value="GAN80244.1"/>
    <property type="molecule type" value="Genomic_DNA"/>
</dbReference>
<name>A0A0D6PHD8_9PROT</name>
<evidence type="ECO:0000313" key="2">
    <source>
        <dbReference type="EMBL" id="GAN80244.1"/>
    </source>
</evidence>
<feature type="domain" description="EAL" evidence="1">
    <location>
        <begin position="1"/>
        <end position="247"/>
    </location>
</feature>
<sequence>MIQKLRQALATDGLALHFQPILSLSSGLARGAEAQLRLRHSRRGLIPIGHFLPMVEQSDVIIDVGGWMLRAACTQAAALPGNFSIALALSQRHLQSGKLVKQLLEALNAVNLNPDRLELLITEAMLLDENEDTIFALKAVRGLGVRLALDHFGAGYASLTPLKRLPFSTLRLDRSLTQSLSEGGTFTAITHAAVEAGHALGCIVLADGVESAVQYELLRQVKVDEAQGSFFGAPISGPELGAMFGAV</sequence>
<dbReference type="SMART" id="SM00052">
    <property type="entry name" value="EAL"/>
    <property type="match status" value="1"/>
</dbReference>
<dbReference type="OrthoDB" id="9793210at2"/>
<dbReference type="AlphaFoldDB" id="A0A0D6PHD8"/>
<dbReference type="InterPro" id="IPR001633">
    <property type="entry name" value="EAL_dom"/>
</dbReference>
<dbReference type="Gene3D" id="3.20.20.450">
    <property type="entry name" value="EAL domain"/>
    <property type="match status" value="1"/>
</dbReference>
<keyword evidence="3" id="KW-1185">Reference proteome</keyword>
<dbReference type="InterPro" id="IPR052155">
    <property type="entry name" value="Biofilm_reg_signaling"/>
</dbReference>
<dbReference type="InterPro" id="IPR035919">
    <property type="entry name" value="EAL_sf"/>
</dbReference>
<dbReference type="Pfam" id="PF00563">
    <property type="entry name" value="EAL"/>
    <property type="match status" value="1"/>
</dbReference>
<comment type="caution">
    <text evidence="2">The sequence shown here is derived from an EMBL/GenBank/DDBJ whole genome shotgun (WGS) entry which is preliminary data.</text>
</comment>
<dbReference type="STRING" id="1120923.SAMN02746095_01590"/>
<gene>
    <name evidence="2" type="ORF">Aam_041_011</name>
</gene>
<organism evidence="2 3">
    <name type="scientific">Acidocella aminolytica 101 = DSM 11237</name>
    <dbReference type="NCBI Taxonomy" id="1120923"/>
    <lineage>
        <taxon>Bacteria</taxon>
        <taxon>Pseudomonadati</taxon>
        <taxon>Pseudomonadota</taxon>
        <taxon>Alphaproteobacteria</taxon>
        <taxon>Acetobacterales</taxon>
        <taxon>Acidocellaceae</taxon>
        <taxon>Acidocella</taxon>
    </lineage>
</organism>
<dbReference type="PANTHER" id="PTHR44757:SF2">
    <property type="entry name" value="BIOFILM ARCHITECTURE MAINTENANCE PROTEIN MBAA"/>
    <property type="match status" value="1"/>
</dbReference>
<dbReference type="PANTHER" id="PTHR44757">
    <property type="entry name" value="DIGUANYLATE CYCLASE DGCP"/>
    <property type="match status" value="1"/>
</dbReference>
<accession>A0A0D6PHD8</accession>
<proteinExistence type="predicted"/>
<reference evidence="2 3" key="1">
    <citation type="submission" date="2012-11" db="EMBL/GenBank/DDBJ databases">
        <title>Whole genome sequence of Acidocella aminolytica 101 = DSM 11237.</title>
        <authorList>
            <person name="Azuma Y."/>
            <person name="Higashiura N."/>
            <person name="Hirakawa H."/>
            <person name="Matsushita K."/>
        </authorList>
    </citation>
    <scope>NUCLEOTIDE SEQUENCE [LARGE SCALE GENOMIC DNA]</scope>
    <source>
        <strain evidence="3">101 / DSM 11237</strain>
    </source>
</reference>
<evidence type="ECO:0000259" key="1">
    <source>
        <dbReference type="PROSITE" id="PS50883"/>
    </source>
</evidence>
<dbReference type="Proteomes" id="UP000032668">
    <property type="component" value="Unassembled WGS sequence"/>
</dbReference>
<evidence type="ECO:0000313" key="3">
    <source>
        <dbReference type="Proteomes" id="UP000032668"/>
    </source>
</evidence>
<dbReference type="RefSeq" id="WP_158320098.1">
    <property type="nucleotide sequence ID" value="NZ_BANC01000041.1"/>
</dbReference>